<organism evidence="2 3">
    <name type="scientific">Eleutherodactylus coqui</name>
    <name type="common">Puerto Rican coqui</name>
    <dbReference type="NCBI Taxonomy" id="57060"/>
    <lineage>
        <taxon>Eukaryota</taxon>
        <taxon>Metazoa</taxon>
        <taxon>Chordata</taxon>
        <taxon>Craniata</taxon>
        <taxon>Vertebrata</taxon>
        <taxon>Euteleostomi</taxon>
        <taxon>Amphibia</taxon>
        <taxon>Batrachia</taxon>
        <taxon>Anura</taxon>
        <taxon>Neobatrachia</taxon>
        <taxon>Hyloidea</taxon>
        <taxon>Eleutherodactylidae</taxon>
        <taxon>Eleutherodactylinae</taxon>
        <taxon>Eleutherodactylus</taxon>
        <taxon>Eleutherodactylus</taxon>
    </lineage>
</organism>
<evidence type="ECO:0000313" key="2">
    <source>
        <dbReference type="EMBL" id="KAG9490938.1"/>
    </source>
</evidence>
<feature type="compositionally biased region" description="Basic and acidic residues" evidence="1">
    <location>
        <begin position="16"/>
        <end position="31"/>
    </location>
</feature>
<dbReference type="EMBL" id="WNTK01000002">
    <property type="protein sequence ID" value="KAG9490938.1"/>
    <property type="molecule type" value="Genomic_DNA"/>
</dbReference>
<name>A0A8J6KEH2_ELECQ</name>
<dbReference type="InterPro" id="IPR011989">
    <property type="entry name" value="ARM-like"/>
</dbReference>
<evidence type="ECO:0000256" key="1">
    <source>
        <dbReference type="SAM" id="MobiDB-lite"/>
    </source>
</evidence>
<dbReference type="InterPro" id="IPR000225">
    <property type="entry name" value="Armadillo"/>
</dbReference>
<dbReference type="PANTHER" id="PTHR16356:SF1">
    <property type="entry name" value="TRANSMEMBRANE AND COILED-COIL DOMAIN-CONTAINING PROTEIN 6"/>
    <property type="match status" value="1"/>
</dbReference>
<comment type="caution">
    <text evidence="2">The sequence shown here is derived from an EMBL/GenBank/DDBJ whole genome shotgun (WGS) entry which is preliminary data.</text>
</comment>
<dbReference type="EMBL" id="WNTK01000002">
    <property type="protein sequence ID" value="KAG9490939.1"/>
    <property type="molecule type" value="Genomic_DNA"/>
</dbReference>
<protein>
    <recommendedName>
        <fullName evidence="4">Transmembrane and coiled-coil domain-containing protein 6</fullName>
    </recommendedName>
</protein>
<sequence length="426" mass="47849">MWRRRKFGKTSQPGLEDLRAQRREQETALRSARREQHLISKRLLRDLNDDETLEENVQPAFSEQQVVQLVKDLHRGSADKLRSLIALRQGLRDKEVQLMFIRAEGSMRVLIGLFTCQLTDIQMEAARCLHELSNSADPAVCNACLPATSYLVTYLAGSSPNFIELCLYTLGNLIVDSEAARNQLLLQGMIPAFSHCTQSPHTTVLEAAGYALSQLLQAKEAPEKIVPIVLQSGLIQDILRLLLCSSEEGLGMMIEFAWCLHYIVSSHVNNILLISQGVLSTLMNLLIKLADFVTKTSIQCMELVNGKLLVALFVLMQHFQNEHVFMVKECLWTLNNLTVDDPLVSSALLYLNLTPLLLQLLGHSQEISVLVLTVLCNIADFGAAYCQRLEEKDLLSRVTLLLGSEDVQVTLRCLDLMTIFLRYSPE</sequence>
<dbReference type="AlphaFoldDB" id="A0A8J6KEH2"/>
<evidence type="ECO:0008006" key="4">
    <source>
        <dbReference type="Google" id="ProtNLM"/>
    </source>
</evidence>
<dbReference type="Gene3D" id="1.25.10.10">
    <property type="entry name" value="Leucine-rich Repeat Variant"/>
    <property type="match status" value="2"/>
</dbReference>
<feature type="region of interest" description="Disordered" evidence="1">
    <location>
        <begin position="1"/>
        <end position="31"/>
    </location>
</feature>
<dbReference type="InterPro" id="IPR016024">
    <property type="entry name" value="ARM-type_fold"/>
</dbReference>
<keyword evidence="3" id="KW-1185">Reference proteome</keyword>
<dbReference type="Proteomes" id="UP000770717">
    <property type="component" value="Unassembled WGS sequence"/>
</dbReference>
<dbReference type="OrthoDB" id="21522at2759"/>
<reference evidence="2" key="1">
    <citation type="thesis" date="2020" institute="ProQuest LLC" country="789 East Eisenhower Parkway, Ann Arbor, MI, USA">
        <title>Comparative Genomics and Chromosome Evolution.</title>
        <authorList>
            <person name="Mudd A.B."/>
        </authorList>
    </citation>
    <scope>NUCLEOTIDE SEQUENCE</scope>
    <source>
        <strain evidence="2">HN-11 Male</strain>
        <tissue evidence="2">Kidney and liver</tissue>
    </source>
</reference>
<proteinExistence type="predicted"/>
<dbReference type="SUPFAM" id="SSF48371">
    <property type="entry name" value="ARM repeat"/>
    <property type="match status" value="1"/>
</dbReference>
<dbReference type="SMART" id="SM00185">
    <property type="entry name" value="ARM"/>
    <property type="match status" value="5"/>
</dbReference>
<gene>
    <name evidence="2" type="ORF">GDO78_006323</name>
</gene>
<evidence type="ECO:0000313" key="3">
    <source>
        <dbReference type="Proteomes" id="UP000770717"/>
    </source>
</evidence>
<dbReference type="PANTHER" id="PTHR16356">
    <property type="entry name" value="TRANSMEMBRANE AND COILED-COIL DOMAIN-CONTAINING PROTEIN 6 TMCO6"/>
    <property type="match status" value="1"/>
</dbReference>
<feature type="non-terminal residue" evidence="2">
    <location>
        <position position="426"/>
    </location>
</feature>
<accession>A0A8J6KEH2</accession>